<keyword evidence="2" id="KW-1185">Reference proteome</keyword>
<organism evidence="1 2">
    <name type="scientific">Datura stramonium</name>
    <name type="common">Jimsonweed</name>
    <name type="synonym">Common thornapple</name>
    <dbReference type="NCBI Taxonomy" id="4076"/>
    <lineage>
        <taxon>Eukaryota</taxon>
        <taxon>Viridiplantae</taxon>
        <taxon>Streptophyta</taxon>
        <taxon>Embryophyta</taxon>
        <taxon>Tracheophyta</taxon>
        <taxon>Spermatophyta</taxon>
        <taxon>Magnoliopsida</taxon>
        <taxon>eudicotyledons</taxon>
        <taxon>Gunneridae</taxon>
        <taxon>Pentapetalae</taxon>
        <taxon>asterids</taxon>
        <taxon>lamiids</taxon>
        <taxon>Solanales</taxon>
        <taxon>Solanaceae</taxon>
        <taxon>Solanoideae</taxon>
        <taxon>Datureae</taxon>
        <taxon>Datura</taxon>
    </lineage>
</organism>
<dbReference type="Proteomes" id="UP000823775">
    <property type="component" value="Unassembled WGS sequence"/>
</dbReference>
<name>A0ABS8UT18_DATST</name>
<reference evidence="1 2" key="1">
    <citation type="journal article" date="2021" name="BMC Genomics">
        <title>Datura genome reveals duplications of psychoactive alkaloid biosynthetic genes and high mutation rate following tissue culture.</title>
        <authorList>
            <person name="Rajewski A."/>
            <person name="Carter-House D."/>
            <person name="Stajich J."/>
            <person name="Litt A."/>
        </authorList>
    </citation>
    <scope>NUCLEOTIDE SEQUENCE [LARGE SCALE GENOMIC DNA]</scope>
    <source>
        <strain evidence="1">AR-01</strain>
    </source>
</reference>
<sequence>MFVSPHSHTAQALVHTSNTHVRFGLEGMEEYYSAFKEKLIIHTEAQFDAEYFNTACPDIYYQIGMHDWGPFTIPIDLYFPKLVWEFYASYRERLQLLKHKGRTEAFPCLTSAACPLFQPLDRTVHANSVITLATKTDKEAPVMK</sequence>
<proteinExistence type="predicted"/>
<dbReference type="EMBL" id="JACEIK010002513">
    <property type="protein sequence ID" value="MCD9637579.1"/>
    <property type="molecule type" value="Genomic_DNA"/>
</dbReference>
<evidence type="ECO:0000313" key="1">
    <source>
        <dbReference type="EMBL" id="MCD9637579.1"/>
    </source>
</evidence>
<protein>
    <submittedName>
        <fullName evidence="1">Uncharacterized protein</fullName>
    </submittedName>
</protein>
<comment type="caution">
    <text evidence="1">The sequence shown here is derived from an EMBL/GenBank/DDBJ whole genome shotgun (WGS) entry which is preliminary data.</text>
</comment>
<evidence type="ECO:0000313" key="2">
    <source>
        <dbReference type="Proteomes" id="UP000823775"/>
    </source>
</evidence>
<accession>A0ABS8UT18</accession>
<gene>
    <name evidence="1" type="ORF">HAX54_020948</name>
</gene>